<dbReference type="InterPro" id="IPR036736">
    <property type="entry name" value="ACP-like_sf"/>
</dbReference>
<dbReference type="CDD" id="cd19534">
    <property type="entry name" value="E_NRPS"/>
    <property type="match status" value="1"/>
</dbReference>
<sequence>RAPRNAREETLCTLFADVLGLDTIGIDDSFFNLGGHSLLATRLISRIRTELDVEVDVRTIFEAPTVSALASRLTDATGARSALTAQERPEHIPLSPAQQRLWFINRMEDAGGNYNTGLSLRLSGAVDKGALRAALADVVARHESLRTVFPDTDGQPRQLILGPEQAVPELTVTAVDASDLDTALSRAASADYDLSVEPPLRAQLFVLSPTDSVLLLVVHHIASDGWSNAPLSRDLSTAYAARSTGSAPDWRPLPVQYADYTLWQRDVLGDENDPDSPIAAQLDFWRSALADLPEELPLPVDRPRPARMSYHGETVPLRFGPELHRNLADVARESDATVFMVMQAAIAALLGKLGGVEDVPIGSAIAGRTDEALDDLVGFFVNTLVLRTDLTGNPTFRELVERVRDADLAAYAHQDVPFERLVDDLNPVRSLARHPLFQIMLSMQNTPSATMELGDVSAAPLPVDIDTAKFDLSFQLGEVFSAEGAPAGIEGGLEFATDLFDRVTVEQLAGRLERLLTAVAAEPDLVPARFDLLAPGERERILTEWNPTGYVPSAATLPELFEAQVARTPDTVAVVQGDESVPYARLNARANRLARHLLAQGVGPEQLVGLALPRSPEMVVALLAVVKAGAGYLPVDPDYPAERITHILQDARPGLLITDADTATVLRPLLPETATLLVLDEPGLDARLAGLSDTDPTDGERGGVLSSDSSAYVMYTSGSTGKPKGVVITHADVVALAADRGFAEGHESVLMHAPQAFDASTYELWAPLLAGGRSVLAPAGDLSAAMLREVIPRHGVSALFMTSALFRLFAEEDPGCLDGLREVWTGGDVVPADAVRRVREACPGLTVADAYGPTETTTFATYFPMGPDADVPQSVPIGRALDSMRIHLLDSALGLVPPGVPGELYIAGTGLARGYLGRPGATAERFVADPFGGPGERMYRTGDLARWTTDGRIQFLGRVDSQVKIRGFRIELPEIEDVLGAHASVAQVAVVVREDGRGTKRLVAYVVPAGEGVVADALREHVAATLPEYMVPAAFVTLDALPLTANGKLDRKALPAPDFASRAGDRGPRDAREETICGIVAELLGLERVGIDDNFFELGGDSIISIQLVSRAHRAGLLLKTRDVFQHQTPAALAAVAEEVAGAAEEDPDAGIGPVPLTPITRWLGELGGPVDGFNQAMLLRTPAGCRADALSAALGALLDRHDMLRARLGRTDGGAWDLEVQPRGSVEAARVFHRVDAAGADITAEAHAAQRRLAPEAGVMVQAVWFDGGPGAAGQLLLMVHHLVVDGISWRILVPEFPELYRSAAEGREADLGSVGTSFRRWAEYLAEEARTPGRLAELPLWTGMLEAPEPPLGARALDPARDTAAETHRLTLTLPVELTEPLLTRLPAIYHAGINDVLLTGFALAVADWRRHRSAGAPVLLDLEGHGREEIAEGLDVSRTVGWFTSMYPVRLDPRIVDAEWPEIWSGGPALGRALKEVKEQLRAIPDNGIGYGLLRYLNEEAGAALSALPAPQMSFNYLGRIDMTDGAQGGEVADWAVRSDVDLGGGHDAAMPFGHALELNAVTQDQADGPRLMATWSWPRELFTEDDVRELAENWFRALGALVTHAEAPDAGGFTPSDLPLVNLSQKDLDLLSEEWGF</sequence>
<dbReference type="GO" id="GO:0017000">
    <property type="term" value="P:antibiotic biosynthetic process"/>
    <property type="evidence" value="ECO:0007669"/>
    <property type="project" value="UniProtKB-KW"/>
</dbReference>
<dbReference type="NCBIfam" id="TIGR01720">
    <property type="entry name" value="NRPS-para261"/>
    <property type="match status" value="1"/>
</dbReference>
<comment type="cofactor">
    <cofactor evidence="1">
        <name>pantetheine 4'-phosphate</name>
        <dbReference type="ChEBI" id="CHEBI:47942"/>
    </cofactor>
</comment>
<dbReference type="EMBL" id="JACHJG010000030">
    <property type="protein sequence ID" value="MBB4890934.1"/>
    <property type="molecule type" value="Genomic_DNA"/>
</dbReference>
<dbReference type="RefSeq" id="WP_184740500.1">
    <property type="nucleotide sequence ID" value="NZ_JACHJG010000030.1"/>
</dbReference>
<dbReference type="Gene3D" id="2.30.38.10">
    <property type="entry name" value="Luciferase, Domain 3"/>
    <property type="match status" value="1"/>
</dbReference>
<reference evidence="8 9" key="1">
    <citation type="submission" date="2020-08" db="EMBL/GenBank/DDBJ databases">
        <title>Genomic Encyclopedia of Type Strains, Phase III (KMG-III): the genomes of soil and plant-associated and newly described type strains.</title>
        <authorList>
            <person name="Whitman W."/>
        </authorList>
    </citation>
    <scope>NUCLEOTIDE SEQUENCE [LARGE SCALE GENOMIC DNA]</scope>
    <source>
        <strain evidence="8 9">CECT 3265</strain>
    </source>
</reference>
<dbReference type="Gene3D" id="3.30.559.10">
    <property type="entry name" value="Chloramphenicol acetyltransferase-like domain"/>
    <property type="match status" value="2"/>
</dbReference>
<dbReference type="InterPro" id="IPR010071">
    <property type="entry name" value="AA_adenyl_dom"/>
</dbReference>
<evidence type="ECO:0000256" key="4">
    <source>
        <dbReference type="ARBA" id="ARBA00022553"/>
    </source>
</evidence>
<dbReference type="Gene3D" id="3.40.50.980">
    <property type="match status" value="2"/>
</dbReference>
<dbReference type="Pfam" id="PF00550">
    <property type="entry name" value="PP-binding"/>
    <property type="match status" value="2"/>
</dbReference>
<dbReference type="GO" id="GO:0005737">
    <property type="term" value="C:cytoplasm"/>
    <property type="evidence" value="ECO:0007669"/>
    <property type="project" value="TreeGrafter"/>
</dbReference>
<keyword evidence="5" id="KW-0677">Repeat</keyword>
<dbReference type="InterPro" id="IPR000873">
    <property type="entry name" value="AMP-dep_synth/lig_dom"/>
</dbReference>
<dbReference type="GO" id="GO:0031177">
    <property type="term" value="F:phosphopantetheine binding"/>
    <property type="evidence" value="ECO:0007669"/>
    <property type="project" value="InterPro"/>
</dbReference>
<dbReference type="GO" id="GO:0008610">
    <property type="term" value="P:lipid biosynthetic process"/>
    <property type="evidence" value="ECO:0007669"/>
    <property type="project" value="UniProtKB-ARBA"/>
</dbReference>
<evidence type="ECO:0000256" key="1">
    <source>
        <dbReference type="ARBA" id="ARBA00001957"/>
    </source>
</evidence>
<dbReference type="PROSITE" id="PS00012">
    <property type="entry name" value="PHOSPHOPANTETHEINE"/>
    <property type="match status" value="1"/>
</dbReference>
<protein>
    <submittedName>
        <fullName evidence="8">Amino acid adenylation domain-containing protein/non-ribosomal peptide synthase protein (TIGR01720 family)</fullName>
    </submittedName>
</protein>
<keyword evidence="4" id="KW-0597">Phosphoprotein</keyword>
<evidence type="ECO:0000313" key="8">
    <source>
        <dbReference type="EMBL" id="MBB4890934.1"/>
    </source>
</evidence>
<dbReference type="InterPro" id="IPR010060">
    <property type="entry name" value="NRPS_synth"/>
</dbReference>
<comment type="caution">
    <text evidence="8">The sequence shown here is derived from an EMBL/GenBank/DDBJ whole genome shotgun (WGS) entry which is preliminary data.</text>
</comment>
<organism evidence="8 9">
    <name type="scientific">Streptomyces netropsis</name>
    <name type="common">Streptoverticillium netropsis</name>
    <dbReference type="NCBI Taxonomy" id="55404"/>
    <lineage>
        <taxon>Bacteria</taxon>
        <taxon>Bacillati</taxon>
        <taxon>Actinomycetota</taxon>
        <taxon>Actinomycetes</taxon>
        <taxon>Kitasatosporales</taxon>
        <taxon>Streptomycetaceae</taxon>
        <taxon>Streptomyces</taxon>
    </lineage>
</organism>
<dbReference type="SUPFAM" id="SSF47336">
    <property type="entry name" value="ACP-like"/>
    <property type="match status" value="2"/>
</dbReference>
<dbReference type="GO" id="GO:0044550">
    <property type="term" value="P:secondary metabolite biosynthetic process"/>
    <property type="evidence" value="ECO:0007669"/>
    <property type="project" value="UniProtKB-ARBA"/>
</dbReference>
<dbReference type="InterPro" id="IPR020806">
    <property type="entry name" value="PKS_PP-bd"/>
</dbReference>
<dbReference type="Pfam" id="PF00668">
    <property type="entry name" value="Condensation"/>
    <property type="match status" value="2"/>
</dbReference>
<proteinExistence type="inferred from homology"/>
<dbReference type="PANTHER" id="PTHR45527">
    <property type="entry name" value="NONRIBOSOMAL PEPTIDE SYNTHETASE"/>
    <property type="match status" value="1"/>
</dbReference>
<evidence type="ECO:0000256" key="5">
    <source>
        <dbReference type="ARBA" id="ARBA00022737"/>
    </source>
</evidence>
<keyword evidence="9" id="KW-1185">Reference proteome</keyword>
<dbReference type="InterPro" id="IPR045851">
    <property type="entry name" value="AMP-bd_C_sf"/>
</dbReference>
<dbReference type="FunFam" id="3.40.50.12780:FF:000012">
    <property type="entry name" value="Non-ribosomal peptide synthetase"/>
    <property type="match status" value="1"/>
</dbReference>
<dbReference type="Pfam" id="PF13193">
    <property type="entry name" value="AMP-binding_C"/>
    <property type="match status" value="1"/>
</dbReference>
<dbReference type="Proteomes" id="UP000556436">
    <property type="component" value="Unassembled WGS sequence"/>
</dbReference>
<dbReference type="NCBIfam" id="TIGR01733">
    <property type="entry name" value="AA-adenyl-dom"/>
    <property type="match status" value="1"/>
</dbReference>
<dbReference type="GO" id="GO:0003824">
    <property type="term" value="F:catalytic activity"/>
    <property type="evidence" value="ECO:0007669"/>
    <property type="project" value="InterPro"/>
</dbReference>
<dbReference type="FunFam" id="2.30.38.10:FF:000001">
    <property type="entry name" value="Non-ribosomal peptide synthetase PvdI"/>
    <property type="match status" value="1"/>
</dbReference>
<dbReference type="FunFam" id="3.40.50.980:FF:000001">
    <property type="entry name" value="Non-ribosomal peptide synthetase"/>
    <property type="match status" value="1"/>
</dbReference>
<dbReference type="InterPro" id="IPR006162">
    <property type="entry name" value="Ppantetheine_attach_site"/>
</dbReference>
<evidence type="ECO:0000256" key="6">
    <source>
        <dbReference type="ARBA" id="ARBA00023194"/>
    </source>
</evidence>
<dbReference type="PROSITE" id="PS00455">
    <property type="entry name" value="AMP_BINDING"/>
    <property type="match status" value="1"/>
</dbReference>
<dbReference type="Gene3D" id="1.10.1200.10">
    <property type="entry name" value="ACP-like"/>
    <property type="match status" value="2"/>
</dbReference>
<dbReference type="FunFam" id="1.10.1200.10:FF:000005">
    <property type="entry name" value="Nonribosomal peptide synthetase 1"/>
    <property type="match status" value="2"/>
</dbReference>
<gene>
    <name evidence="8" type="ORF">FHS38_007027</name>
</gene>
<dbReference type="FunFam" id="3.30.300.30:FF:000010">
    <property type="entry name" value="Enterobactin synthetase component F"/>
    <property type="match status" value="1"/>
</dbReference>
<keyword evidence="3" id="KW-0596">Phosphopantetheine</keyword>
<dbReference type="CDD" id="cd19540">
    <property type="entry name" value="LCL_NRPS-like"/>
    <property type="match status" value="1"/>
</dbReference>
<dbReference type="InterPro" id="IPR025110">
    <property type="entry name" value="AMP-bd_C"/>
</dbReference>
<dbReference type="Pfam" id="PF00501">
    <property type="entry name" value="AMP-binding"/>
    <property type="match status" value="1"/>
</dbReference>
<comment type="similarity">
    <text evidence="2">Belongs to the ATP-dependent AMP-binding enzyme family.</text>
</comment>
<evidence type="ECO:0000313" key="9">
    <source>
        <dbReference type="Proteomes" id="UP000556436"/>
    </source>
</evidence>
<name>A0A7W7LIR0_STRNE</name>
<dbReference type="InterPro" id="IPR020845">
    <property type="entry name" value="AMP-binding_CS"/>
</dbReference>
<evidence type="ECO:0000259" key="7">
    <source>
        <dbReference type="PROSITE" id="PS50075"/>
    </source>
</evidence>
<keyword evidence="6" id="KW-0045">Antibiotic biosynthesis</keyword>
<dbReference type="SUPFAM" id="SSF56801">
    <property type="entry name" value="Acetyl-CoA synthetase-like"/>
    <property type="match status" value="1"/>
</dbReference>
<dbReference type="Gene3D" id="3.30.300.30">
    <property type="match status" value="1"/>
</dbReference>
<dbReference type="PROSITE" id="PS50075">
    <property type="entry name" value="CARRIER"/>
    <property type="match status" value="2"/>
</dbReference>
<feature type="domain" description="Carrier" evidence="7">
    <location>
        <begin position="2"/>
        <end position="77"/>
    </location>
</feature>
<evidence type="ECO:0000256" key="3">
    <source>
        <dbReference type="ARBA" id="ARBA00022450"/>
    </source>
</evidence>
<feature type="non-terminal residue" evidence="8">
    <location>
        <position position="1"/>
    </location>
</feature>
<dbReference type="InterPro" id="IPR001242">
    <property type="entry name" value="Condensation_dom"/>
</dbReference>
<dbReference type="Gene3D" id="3.30.559.30">
    <property type="entry name" value="Nonribosomal peptide synthetase, condensation domain"/>
    <property type="match status" value="2"/>
</dbReference>
<dbReference type="PANTHER" id="PTHR45527:SF1">
    <property type="entry name" value="FATTY ACID SYNTHASE"/>
    <property type="match status" value="1"/>
</dbReference>
<feature type="domain" description="Carrier" evidence="7">
    <location>
        <begin position="1067"/>
        <end position="1141"/>
    </location>
</feature>
<dbReference type="GO" id="GO:0043041">
    <property type="term" value="P:amino acid activation for nonribosomal peptide biosynthetic process"/>
    <property type="evidence" value="ECO:0007669"/>
    <property type="project" value="TreeGrafter"/>
</dbReference>
<dbReference type="SMART" id="SM00823">
    <property type="entry name" value="PKS_PP"/>
    <property type="match status" value="2"/>
</dbReference>
<dbReference type="SUPFAM" id="SSF52777">
    <property type="entry name" value="CoA-dependent acyltransferases"/>
    <property type="match status" value="4"/>
</dbReference>
<evidence type="ECO:0000256" key="2">
    <source>
        <dbReference type="ARBA" id="ARBA00006432"/>
    </source>
</evidence>
<dbReference type="InterPro" id="IPR009081">
    <property type="entry name" value="PP-bd_ACP"/>
</dbReference>
<dbReference type="InterPro" id="IPR023213">
    <property type="entry name" value="CAT-like_dom_sf"/>
</dbReference>
<accession>A0A7W7LIR0</accession>
<dbReference type="CDD" id="cd12117">
    <property type="entry name" value="A_NRPS_Srf_like"/>
    <property type="match status" value="1"/>
</dbReference>